<dbReference type="EMBL" id="JAHLFE010000011">
    <property type="protein sequence ID" value="MBU3843341.1"/>
    <property type="molecule type" value="Genomic_DNA"/>
</dbReference>
<evidence type="ECO:0000256" key="4">
    <source>
        <dbReference type="ARBA" id="ARBA00037981"/>
    </source>
</evidence>
<feature type="domain" description="Flavodoxin-like fold" evidence="5">
    <location>
        <begin position="3"/>
        <end position="190"/>
    </location>
</feature>
<organism evidence="6 7">
    <name type="scientific">Candidatus Anaerobiospirillum pullicola</name>
    <dbReference type="NCBI Taxonomy" id="2838451"/>
    <lineage>
        <taxon>Bacteria</taxon>
        <taxon>Pseudomonadati</taxon>
        <taxon>Pseudomonadota</taxon>
        <taxon>Gammaproteobacteria</taxon>
        <taxon>Aeromonadales</taxon>
        <taxon>Succinivibrionaceae</taxon>
        <taxon>Anaerobiospirillum</taxon>
    </lineage>
</organism>
<dbReference type="InterPro" id="IPR003680">
    <property type="entry name" value="Flavodoxin_fold"/>
</dbReference>
<evidence type="ECO:0000259" key="5">
    <source>
        <dbReference type="Pfam" id="PF02525"/>
    </source>
</evidence>
<evidence type="ECO:0000256" key="3">
    <source>
        <dbReference type="ARBA" id="ARBA00022827"/>
    </source>
</evidence>
<evidence type="ECO:0000256" key="2">
    <source>
        <dbReference type="ARBA" id="ARBA00022630"/>
    </source>
</evidence>
<proteinExistence type="inferred from homology"/>
<reference evidence="6" key="1">
    <citation type="journal article" date="2021" name="PeerJ">
        <title>Extensive microbial diversity within the chicken gut microbiome revealed by metagenomics and culture.</title>
        <authorList>
            <person name="Gilroy R."/>
            <person name="Ravi A."/>
            <person name="Getino M."/>
            <person name="Pursley I."/>
            <person name="Horton D.L."/>
            <person name="Alikhan N.F."/>
            <person name="Baker D."/>
            <person name="Gharbi K."/>
            <person name="Hall N."/>
            <person name="Watson M."/>
            <person name="Adriaenssens E.M."/>
            <person name="Foster-Nyarko E."/>
            <person name="Jarju S."/>
            <person name="Secka A."/>
            <person name="Antonio M."/>
            <person name="Oren A."/>
            <person name="Chaudhuri R.R."/>
            <person name="La Ragione R."/>
            <person name="Hildebrand F."/>
            <person name="Pallen M.J."/>
        </authorList>
    </citation>
    <scope>NUCLEOTIDE SEQUENCE</scope>
    <source>
        <strain evidence="6">378</strain>
    </source>
</reference>
<evidence type="ECO:0000313" key="7">
    <source>
        <dbReference type="Proteomes" id="UP000733611"/>
    </source>
</evidence>
<comment type="similarity">
    <text evidence="4">Belongs to the oxidoreductase MdaB family.</text>
</comment>
<name>A0A948X0F8_9GAMM</name>
<dbReference type="Gene3D" id="3.40.50.360">
    <property type="match status" value="1"/>
</dbReference>
<protein>
    <submittedName>
        <fullName evidence="6">NAD(P)H-dependent oxidoreductase</fullName>
    </submittedName>
</protein>
<reference evidence="6" key="2">
    <citation type="submission" date="2021-04" db="EMBL/GenBank/DDBJ databases">
        <authorList>
            <person name="Gilroy R."/>
        </authorList>
    </citation>
    <scope>NUCLEOTIDE SEQUENCE</scope>
    <source>
        <strain evidence="6">378</strain>
    </source>
</reference>
<dbReference type="InterPro" id="IPR029039">
    <property type="entry name" value="Flavoprotein-like_sf"/>
</dbReference>
<dbReference type="AlphaFoldDB" id="A0A948X0F8"/>
<dbReference type="Proteomes" id="UP000733611">
    <property type="component" value="Unassembled WGS sequence"/>
</dbReference>
<dbReference type="InterPro" id="IPR052397">
    <property type="entry name" value="NADPH-QR_MdaB"/>
</dbReference>
<comment type="caution">
    <text evidence="6">The sequence shown here is derived from an EMBL/GenBank/DDBJ whole genome shotgun (WGS) entry which is preliminary data.</text>
</comment>
<sequence>MAKKVLIIDSGVEQGMAHGTLNHHYAALAQDTLTAMGCEVTLTRVDADYDVNAEAQKIKDADVIILQFPGFWMGVPWQLKKYMDCVFVCSGISNGDGRHRADPSSRYGSGGILTDKQYMMCSTWNAPAYAFNDADGFFGGKGIDGHMTQVHRTMAFLGIKPLPSFTAYDIYKNPTHEQDFARFKEHLQKYIQA</sequence>
<dbReference type="PANTHER" id="PTHR46305:SF3">
    <property type="entry name" value="NADPH:QUINONE OXIDOREDUCTASE MDAB"/>
    <property type="match status" value="1"/>
</dbReference>
<accession>A0A948X0F8</accession>
<keyword evidence="2" id="KW-0285">Flavoprotein</keyword>
<keyword evidence="3" id="KW-0274">FAD</keyword>
<evidence type="ECO:0000256" key="1">
    <source>
        <dbReference type="ARBA" id="ARBA00001974"/>
    </source>
</evidence>
<dbReference type="Pfam" id="PF02525">
    <property type="entry name" value="Flavodoxin_2"/>
    <property type="match status" value="1"/>
</dbReference>
<gene>
    <name evidence="6" type="ORF">H9847_00485</name>
</gene>
<evidence type="ECO:0000313" key="6">
    <source>
        <dbReference type="EMBL" id="MBU3843341.1"/>
    </source>
</evidence>
<dbReference type="PANTHER" id="PTHR46305">
    <property type="match status" value="1"/>
</dbReference>
<dbReference type="SUPFAM" id="SSF52218">
    <property type="entry name" value="Flavoproteins"/>
    <property type="match status" value="1"/>
</dbReference>
<comment type="cofactor">
    <cofactor evidence="1">
        <name>FAD</name>
        <dbReference type="ChEBI" id="CHEBI:57692"/>
    </cofactor>
</comment>